<evidence type="ECO:0000313" key="1">
    <source>
        <dbReference type="EMBL" id="KRG13401.1"/>
    </source>
</evidence>
<dbReference type="Proteomes" id="UP000053881">
    <property type="component" value="Unassembled WGS sequence"/>
</dbReference>
<dbReference type="EMBL" id="LGPB01000077">
    <property type="protein sequence ID" value="KRG13401.1"/>
    <property type="molecule type" value="Genomic_DNA"/>
</dbReference>
<organism evidence="1 2">
    <name type="scientific">Lederbergia galactosidilytica</name>
    <dbReference type="NCBI Taxonomy" id="217031"/>
    <lineage>
        <taxon>Bacteria</taxon>
        <taxon>Bacillati</taxon>
        <taxon>Bacillota</taxon>
        <taxon>Bacilli</taxon>
        <taxon>Bacillales</taxon>
        <taxon>Bacillaceae</taxon>
        <taxon>Lederbergia</taxon>
    </lineage>
</organism>
<dbReference type="AlphaFoldDB" id="A0A0Q9Y0L0"/>
<evidence type="ECO:0000313" key="2">
    <source>
        <dbReference type="Proteomes" id="UP000053881"/>
    </source>
</evidence>
<protein>
    <submittedName>
        <fullName evidence="1">Uncharacterized protein</fullName>
    </submittedName>
</protein>
<proteinExistence type="predicted"/>
<accession>A0A0Q9Y0L0</accession>
<comment type="caution">
    <text evidence="1">The sequence shown here is derived from an EMBL/GenBank/DDBJ whole genome shotgun (WGS) entry which is preliminary data.</text>
</comment>
<gene>
    <name evidence="1" type="ORF">ACA29_08605</name>
</gene>
<dbReference type="PATRIC" id="fig|217031.4.peg.2830"/>
<sequence>MGDPFLFNFADYVVEWTSSPSIKWLSSGPFLSETTIESNRKITWKVKNVRNFALAGSKNFQVKKLQFENTTVSIALTDQDKFEEIIDIVNFSFPLFQTYFGQLPYSNVAIVETGRDTNFALEYPNLAIFSKDMYINNSN</sequence>
<name>A0A0Q9Y0L0_9BACI</name>
<reference evidence="1 2" key="1">
    <citation type="submission" date="2015-06" db="EMBL/GenBank/DDBJ databases">
        <title>Genome sequencing project of Bacillus galactosidilyticus PL133.</title>
        <authorList>
            <person name="Gaiero J."/>
            <person name="Nicol R."/>
            <person name="Habash M."/>
        </authorList>
    </citation>
    <scope>NUCLEOTIDE SEQUENCE [LARGE SCALE GENOMIC DNA]</scope>
    <source>
        <strain evidence="1 2">PL133</strain>
    </source>
</reference>